<organism evidence="1">
    <name type="scientific">Myoviridae sp. ctU4n16</name>
    <dbReference type="NCBI Taxonomy" id="2826658"/>
    <lineage>
        <taxon>Viruses</taxon>
        <taxon>Duplodnaviria</taxon>
        <taxon>Heunggongvirae</taxon>
        <taxon>Uroviricota</taxon>
        <taxon>Caudoviricetes</taxon>
    </lineage>
</organism>
<reference evidence="1" key="1">
    <citation type="journal article" date="2021" name="Proc. Natl. Acad. Sci. U.S.A.">
        <title>A Catalog of Tens of Thousands of Viruses from Human Metagenomes Reveals Hidden Associations with Chronic Diseases.</title>
        <authorList>
            <person name="Tisza M.J."/>
            <person name="Buck C.B."/>
        </authorList>
    </citation>
    <scope>NUCLEOTIDE SEQUENCE</scope>
    <source>
        <strain evidence="1">CtU4n16</strain>
    </source>
</reference>
<name>A0A8S5N5C7_9CAUD</name>
<accession>A0A8S5N5C7</accession>
<proteinExistence type="predicted"/>
<protein>
    <submittedName>
        <fullName evidence="1">Uncharacterized protein</fullName>
    </submittedName>
</protein>
<sequence length="31" mass="3243">MGFVPSATSRSGSGRTVVFMVLINSEDGQIV</sequence>
<dbReference type="EMBL" id="BK015063">
    <property type="protein sequence ID" value="DAD89560.1"/>
    <property type="molecule type" value="Genomic_DNA"/>
</dbReference>
<evidence type="ECO:0000313" key="1">
    <source>
        <dbReference type="EMBL" id="DAD89560.1"/>
    </source>
</evidence>